<dbReference type="EMBL" id="LR134162">
    <property type="protein sequence ID" value="VEB03397.1"/>
    <property type="molecule type" value="Genomic_DNA"/>
</dbReference>
<evidence type="ECO:0000313" key="2">
    <source>
        <dbReference type="Proteomes" id="UP000282433"/>
    </source>
</evidence>
<gene>
    <name evidence="1" type="primary">glmS_2</name>
    <name evidence="1" type="ORF">NCTC13635_03613</name>
</gene>
<name>A0A3S4IQY4_KLEPN</name>
<reference evidence="1 2" key="1">
    <citation type="submission" date="2018-12" db="EMBL/GenBank/DDBJ databases">
        <authorList>
            <consortium name="Pathogen Informatics"/>
        </authorList>
    </citation>
    <scope>NUCLEOTIDE SEQUENCE [LARGE SCALE GENOMIC DNA]</scope>
    <source>
        <strain evidence="1 2">NCTC13635</strain>
    </source>
</reference>
<dbReference type="AlphaFoldDB" id="A0A3S4IQY4"/>
<dbReference type="GO" id="GO:0004360">
    <property type="term" value="F:glutamine-fructose-6-phosphate transaminase (isomerizing) activity"/>
    <property type="evidence" value="ECO:0007669"/>
    <property type="project" value="UniProtKB-EC"/>
</dbReference>
<dbReference type="Proteomes" id="UP000282433">
    <property type="component" value="Chromosome"/>
</dbReference>
<accession>A0A3S4IQY4</accession>
<proteinExistence type="predicted"/>
<sequence length="35" mass="3940">MQKEIFEQPNAIKNTLTGRISHGEVDLSELGAERQ</sequence>
<keyword evidence="1" id="KW-0032">Aminotransferase</keyword>
<dbReference type="EC" id="2.6.1.16" evidence="1"/>
<protein>
    <submittedName>
        <fullName evidence="1">Glucosamine--fructose-6-phosphate aminotransferase</fullName>
        <ecNumber evidence="1">2.6.1.16</ecNumber>
    </submittedName>
</protein>
<dbReference type="Gene3D" id="3.40.50.10490">
    <property type="entry name" value="Glucose-6-phosphate isomerase like protein, domain 1"/>
    <property type="match status" value="1"/>
</dbReference>
<evidence type="ECO:0000313" key="1">
    <source>
        <dbReference type="EMBL" id="VEB03397.1"/>
    </source>
</evidence>
<keyword evidence="1" id="KW-0808">Transferase</keyword>
<organism evidence="1 2">
    <name type="scientific">Klebsiella pneumoniae</name>
    <dbReference type="NCBI Taxonomy" id="573"/>
    <lineage>
        <taxon>Bacteria</taxon>
        <taxon>Pseudomonadati</taxon>
        <taxon>Pseudomonadota</taxon>
        <taxon>Gammaproteobacteria</taxon>
        <taxon>Enterobacterales</taxon>
        <taxon>Enterobacteriaceae</taxon>
        <taxon>Klebsiella/Raoultella group</taxon>
        <taxon>Klebsiella</taxon>
        <taxon>Klebsiella pneumoniae complex</taxon>
    </lineage>
</organism>